<organism evidence="2 3">
    <name type="scientific">Rhodopirellula islandica</name>
    <dbReference type="NCBI Taxonomy" id="595434"/>
    <lineage>
        <taxon>Bacteria</taxon>
        <taxon>Pseudomonadati</taxon>
        <taxon>Planctomycetota</taxon>
        <taxon>Planctomycetia</taxon>
        <taxon>Pirellulales</taxon>
        <taxon>Pirellulaceae</taxon>
        <taxon>Rhodopirellula</taxon>
    </lineage>
</organism>
<keyword evidence="1" id="KW-0812">Transmembrane</keyword>
<feature type="transmembrane region" description="Helical" evidence="1">
    <location>
        <begin position="100"/>
        <end position="118"/>
    </location>
</feature>
<keyword evidence="1" id="KW-1133">Transmembrane helix</keyword>
<dbReference type="PATRIC" id="fig|595434.4.peg.2642"/>
<reference evidence="2" key="1">
    <citation type="submission" date="2015-05" db="EMBL/GenBank/DDBJ databases">
        <title>Permanent draft genome of Rhodopirellula islandicus K833.</title>
        <authorList>
            <person name="Kizina J."/>
            <person name="Richter M."/>
            <person name="Glockner F.O."/>
            <person name="Harder J."/>
        </authorList>
    </citation>
    <scope>NUCLEOTIDE SEQUENCE [LARGE SCALE GENOMIC DNA]</scope>
    <source>
        <strain evidence="2">K833</strain>
    </source>
</reference>
<evidence type="ECO:0000313" key="2">
    <source>
        <dbReference type="EMBL" id="KLU05196.1"/>
    </source>
</evidence>
<dbReference type="RefSeq" id="WP_150122554.1">
    <property type="nucleotide sequence ID" value="NZ_LECT01000022.1"/>
</dbReference>
<proteinExistence type="predicted"/>
<name>A0A0J1BFA0_RHOIS</name>
<keyword evidence="1" id="KW-0472">Membrane</keyword>
<gene>
    <name evidence="2" type="ORF">RISK_002772</name>
</gene>
<dbReference type="AlphaFoldDB" id="A0A0J1BFA0"/>
<evidence type="ECO:0000256" key="1">
    <source>
        <dbReference type="SAM" id="Phobius"/>
    </source>
</evidence>
<comment type="caution">
    <text evidence="2">The sequence shown here is derived from an EMBL/GenBank/DDBJ whole genome shotgun (WGS) entry which is preliminary data.</text>
</comment>
<feature type="transmembrane region" description="Helical" evidence="1">
    <location>
        <begin position="54"/>
        <end position="71"/>
    </location>
</feature>
<protein>
    <recommendedName>
        <fullName evidence="4">Transmembrane protein</fullName>
    </recommendedName>
</protein>
<dbReference type="Proteomes" id="UP000036367">
    <property type="component" value="Unassembled WGS sequence"/>
</dbReference>
<evidence type="ECO:0000313" key="3">
    <source>
        <dbReference type="Proteomes" id="UP000036367"/>
    </source>
</evidence>
<keyword evidence="3" id="KW-1185">Reference proteome</keyword>
<evidence type="ECO:0008006" key="4">
    <source>
        <dbReference type="Google" id="ProtNLM"/>
    </source>
</evidence>
<accession>A0A0J1BFA0</accession>
<dbReference type="STRING" id="595434.RISK_002772"/>
<dbReference type="EMBL" id="LECT01000022">
    <property type="protein sequence ID" value="KLU05196.1"/>
    <property type="molecule type" value="Genomic_DNA"/>
</dbReference>
<feature type="transmembrane region" description="Helical" evidence="1">
    <location>
        <begin position="12"/>
        <end position="34"/>
    </location>
</feature>
<sequence length="133" mass="14014">MNSPYPTRASRIASGTLIGFGSTWLALISITSIFWHLRPFVAPGNPSPDLSTTVFDITAVVLLAMQIRGAARSWNGPIPVWGLAATAMMCLLTATTNAVLVYSIPCVIALCILLFTGYGNDPTSPTAETPSDG</sequence>